<dbReference type="InterPro" id="IPR036974">
    <property type="entry name" value="PUA_sf"/>
</dbReference>
<dbReference type="SMART" id="SM00359">
    <property type="entry name" value="PUA"/>
    <property type="match status" value="1"/>
</dbReference>
<dbReference type="Pfam" id="PF01472">
    <property type="entry name" value="PUA"/>
    <property type="match status" value="1"/>
</dbReference>
<dbReference type="SUPFAM" id="SSF88697">
    <property type="entry name" value="PUA domain-like"/>
    <property type="match status" value="1"/>
</dbReference>
<dbReference type="GO" id="GO:0003723">
    <property type="term" value="F:RNA binding"/>
    <property type="evidence" value="ECO:0007669"/>
    <property type="project" value="InterPro"/>
</dbReference>
<proteinExistence type="predicted"/>
<dbReference type="InterPro" id="IPR002478">
    <property type="entry name" value="PUA"/>
</dbReference>
<dbReference type="InterPro" id="IPR015947">
    <property type="entry name" value="PUA-like_sf"/>
</dbReference>
<dbReference type="EMBL" id="GEDC01007154">
    <property type="protein sequence ID" value="JAS30144.1"/>
    <property type="molecule type" value="Transcribed_RNA"/>
</dbReference>
<dbReference type="AlphaFoldDB" id="A0A1B6DWS6"/>
<accession>A0A1B6DWS6</accession>
<feature type="non-terminal residue" evidence="2">
    <location>
        <position position="243"/>
    </location>
</feature>
<gene>
    <name evidence="2" type="ORF">g.24740</name>
</gene>
<name>A0A1B6DWS6_9HEMI</name>
<dbReference type="PROSITE" id="PS50890">
    <property type="entry name" value="PUA"/>
    <property type="match status" value="1"/>
</dbReference>
<dbReference type="CDD" id="cd21150">
    <property type="entry name" value="PUA_NSun6-like"/>
    <property type="match status" value="1"/>
</dbReference>
<reference evidence="2" key="1">
    <citation type="submission" date="2015-12" db="EMBL/GenBank/DDBJ databases">
        <title>De novo transcriptome assembly of four potential Pierce s Disease insect vectors from Arizona vineyards.</title>
        <authorList>
            <person name="Tassone E.E."/>
        </authorList>
    </citation>
    <scope>NUCLEOTIDE SEQUENCE</scope>
</reference>
<feature type="domain" description="PUA" evidence="1">
    <location>
        <begin position="115"/>
        <end position="208"/>
    </location>
</feature>
<sequence>MTNRHFPFKKYMNILTHFPGSFKNVNCISDLDTILEESNYLSGWFLEAPKFTTIRINTLAISPEEVKQIIETGLREESEKCCQTSALIYTHPVLTDCLVIGPWHDQDVKNDFSNCEVIVDAACGAAVLRGADVFAPGIMGIPKSVSEGDVVDVFADTDGKCLRGLLVKYNEGGKVFIGTGVAKMTRKELFEGDSHPNGIAVEIIQRISRVPRISLPIQFGLLQNLPSILCCHVLNPQPGQRAL</sequence>
<protein>
    <recommendedName>
        <fullName evidence="1">PUA domain-containing protein</fullName>
    </recommendedName>
</protein>
<dbReference type="Gene3D" id="2.30.130.10">
    <property type="entry name" value="PUA domain"/>
    <property type="match status" value="1"/>
</dbReference>
<evidence type="ECO:0000259" key="1">
    <source>
        <dbReference type="SMART" id="SM00359"/>
    </source>
</evidence>
<evidence type="ECO:0000313" key="2">
    <source>
        <dbReference type="EMBL" id="JAS30144.1"/>
    </source>
</evidence>
<organism evidence="2">
    <name type="scientific">Clastoptera arizonana</name>
    <name type="common">Arizona spittle bug</name>
    <dbReference type="NCBI Taxonomy" id="38151"/>
    <lineage>
        <taxon>Eukaryota</taxon>
        <taxon>Metazoa</taxon>
        <taxon>Ecdysozoa</taxon>
        <taxon>Arthropoda</taxon>
        <taxon>Hexapoda</taxon>
        <taxon>Insecta</taxon>
        <taxon>Pterygota</taxon>
        <taxon>Neoptera</taxon>
        <taxon>Paraneoptera</taxon>
        <taxon>Hemiptera</taxon>
        <taxon>Auchenorrhyncha</taxon>
        <taxon>Cercopoidea</taxon>
        <taxon>Clastopteridae</taxon>
        <taxon>Clastoptera</taxon>
    </lineage>
</organism>